<dbReference type="InterPro" id="IPR048400">
    <property type="entry name" value="SLS1_N"/>
</dbReference>
<organism evidence="2 3">
    <name type="scientific">Hesseltinella vesiculosa</name>
    <dbReference type="NCBI Taxonomy" id="101127"/>
    <lineage>
        <taxon>Eukaryota</taxon>
        <taxon>Fungi</taxon>
        <taxon>Fungi incertae sedis</taxon>
        <taxon>Mucoromycota</taxon>
        <taxon>Mucoromycotina</taxon>
        <taxon>Mucoromycetes</taxon>
        <taxon>Mucorales</taxon>
        <taxon>Cunninghamellaceae</taxon>
        <taxon>Hesseltinella</taxon>
    </lineage>
</organism>
<dbReference type="OrthoDB" id="5392646at2759"/>
<name>A0A1X2GWL9_9FUNG</name>
<protein>
    <recommendedName>
        <fullName evidence="1">SLS1 N-terminal domain-containing protein</fullName>
    </recommendedName>
</protein>
<dbReference type="AlphaFoldDB" id="A0A1X2GWL9"/>
<proteinExistence type="predicted"/>
<evidence type="ECO:0000313" key="3">
    <source>
        <dbReference type="Proteomes" id="UP000242146"/>
    </source>
</evidence>
<keyword evidence="3" id="KW-1185">Reference proteome</keyword>
<gene>
    <name evidence="2" type="ORF">DM01DRAFT_1380194</name>
</gene>
<dbReference type="STRING" id="101127.A0A1X2GWL9"/>
<feature type="domain" description="SLS1 N-terminal" evidence="1">
    <location>
        <begin position="46"/>
        <end position="134"/>
    </location>
</feature>
<dbReference type="Pfam" id="PF20776">
    <property type="entry name" value="SLS1_N"/>
    <property type="match status" value="1"/>
</dbReference>
<sequence>MATALFRHAYLKQFYQRSAHAANNGLQHRGIASSLCFNQHHPPVDAAVLDEIKSLRPAKPVLPTETQYNKLESELGSRFNVPQLKLFIRQSGRKPMSRKAELIQQILEDWQVTTRERQFLQQERDRKHTIQHQIQLAPDELFFAVSDNGQVFRDIEARYPSVNIMINIADGQCTLVSPKRSMEPVKKAVQDALALERQQVRLTTPDQSTTPTFQKMTQPLLDDMSTLTGVYLSLDNDKISMTAKSKEKLDRAKRMLAVLMTDHGLTTQPSLQSADVTLIQRFPASTSEPLCLLPLHDSATMPLTMSTLGWSRLAAHGQSQENAFSPLDGRSTDILTELGIKEHLEKTLSIEEDSNGSVRLEALFGHLLFENPADQPIHPNLLVPGLQGSFDVNGLQKFFQTPGKHRRFYTGNPSNKVRSSLVPLPLNEGFHRRVVKVDYIASSRVGRFVDETDARTSWSTPLERLQLAFVEQQDGSLVFDQVVGSRKHTMIDLLQLGGNVDVRLVATRLKEFDQDLPSPIQDLINECRLASFSDLRCPDFWDQHAMTLLGITFNNESRYKLGDNEVTLNYISEQETCTRRAEMKMTSMTQGLDQWPSFWSSLVSLANQWSFKK</sequence>
<accession>A0A1X2GWL9</accession>
<evidence type="ECO:0000259" key="1">
    <source>
        <dbReference type="Pfam" id="PF20776"/>
    </source>
</evidence>
<reference evidence="2 3" key="1">
    <citation type="submission" date="2016-07" db="EMBL/GenBank/DDBJ databases">
        <title>Pervasive Adenine N6-methylation of Active Genes in Fungi.</title>
        <authorList>
            <consortium name="DOE Joint Genome Institute"/>
            <person name="Mondo S.J."/>
            <person name="Dannebaum R.O."/>
            <person name="Kuo R.C."/>
            <person name="Labutti K."/>
            <person name="Haridas S."/>
            <person name="Kuo A."/>
            <person name="Salamov A."/>
            <person name="Ahrendt S.R."/>
            <person name="Lipzen A."/>
            <person name="Sullivan W."/>
            <person name="Andreopoulos W.B."/>
            <person name="Clum A."/>
            <person name="Lindquist E."/>
            <person name="Daum C."/>
            <person name="Ramamoorthy G.K."/>
            <person name="Gryganskyi A."/>
            <person name="Culley D."/>
            <person name="Magnuson J.K."/>
            <person name="James T.Y."/>
            <person name="O'Malley M.A."/>
            <person name="Stajich J.E."/>
            <person name="Spatafora J.W."/>
            <person name="Visel A."/>
            <person name="Grigoriev I.V."/>
        </authorList>
    </citation>
    <scope>NUCLEOTIDE SEQUENCE [LARGE SCALE GENOMIC DNA]</scope>
    <source>
        <strain evidence="2 3">NRRL 3301</strain>
    </source>
</reference>
<comment type="caution">
    <text evidence="2">The sequence shown here is derived from an EMBL/GenBank/DDBJ whole genome shotgun (WGS) entry which is preliminary data.</text>
</comment>
<dbReference type="EMBL" id="MCGT01000002">
    <property type="protein sequence ID" value="ORX62433.1"/>
    <property type="molecule type" value="Genomic_DNA"/>
</dbReference>
<evidence type="ECO:0000313" key="2">
    <source>
        <dbReference type="EMBL" id="ORX62433.1"/>
    </source>
</evidence>
<dbReference type="Proteomes" id="UP000242146">
    <property type="component" value="Unassembled WGS sequence"/>
</dbReference>